<organism evidence="1 2">
    <name type="scientific">Panagrolaimus sp. JU765</name>
    <dbReference type="NCBI Taxonomy" id="591449"/>
    <lineage>
        <taxon>Eukaryota</taxon>
        <taxon>Metazoa</taxon>
        <taxon>Ecdysozoa</taxon>
        <taxon>Nematoda</taxon>
        <taxon>Chromadorea</taxon>
        <taxon>Rhabditida</taxon>
        <taxon>Tylenchina</taxon>
        <taxon>Panagrolaimomorpha</taxon>
        <taxon>Panagrolaimoidea</taxon>
        <taxon>Panagrolaimidae</taxon>
        <taxon>Panagrolaimus</taxon>
    </lineage>
</organism>
<dbReference type="WBParaSite" id="JU765_v2.g16383.t1">
    <property type="protein sequence ID" value="JU765_v2.g16383.t1"/>
    <property type="gene ID" value="JU765_v2.g16383"/>
</dbReference>
<accession>A0AC34QHD2</accession>
<evidence type="ECO:0000313" key="1">
    <source>
        <dbReference type="Proteomes" id="UP000887576"/>
    </source>
</evidence>
<dbReference type="Proteomes" id="UP000887576">
    <property type="component" value="Unplaced"/>
</dbReference>
<reference evidence="2" key="1">
    <citation type="submission" date="2022-11" db="UniProtKB">
        <authorList>
            <consortium name="WormBaseParasite"/>
        </authorList>
    </citation>
    <scope>IDENTIFICATION</scope>
</reference>
<name>A0AC34QHD2_9BILA</name>
<evidence type="ECO:0000313" key="2">
    <source>
        <dbReference type="WBParaSite" id="JU765_v2.g16383.t1"/>
    </source>
</evidence>
<sequence length="306" mass="33643">MVEVELTTFLDVSFDILIQSKGDFAVFNESVDVIFGHYEGVFFELFKNPISSNVFDSLVYANCCLMGTWNPMSALLMASTTVIPVGFGFITPLTAVGRIFFVVYAIIGVPLTLIVTSDIGKFVCGFIFSLLDESPMRSMFALMTMLLSYPILMGLAISTFSSMKIVDSLYYSIMCIFTIGYGDILPPISVPILILMIAVGVTLVTVSVELVGSTIIHNVHYMGRQMSRAREIAGRVIKIAQKINVNRGLTIGISQLNAFTRLGMAMDFSHGLNRLSRTDNAYEPEIALDFVDFASTSEIFVGENDP</sequence>
<proteinExistence type="predicted"/>
<protein>
    <submittedName>
        <fullName evidence="2">Potassium channel domain-containing protein</fullName>
    </submittedName>
</protein>